<evidence type="ECO:0000256" key="16">
    <source>
        <dbReference type="PIRSR" id="PIRSR605478-4"/>
    </source>
</evidence>
<dbReference type="InterPro" id="IPR005474">
    <property type="entry name" value="Transketolase_N"/>
</dbReference>
<dbReference type="SMART" id="SM00861">
    <property type="entry name" value="Transket_pyr"/>
    <property type="match status" value="1"/>
</dbReference>
<dbReference type="InterPro" id="IPR029061">
    <property type="entry name" value="THDP-binding"/>
</dbReference>
<sequence>MINRKILANAIRFLSIDMIEKANSGHPGSPMGMADIAEVLWRDYLNHNPNNPTWLNRDRFILSNGHSSALLYSILHLTGYNISINDLKNFRQLGSKTPGHPEYNPSLSIESTTGPLGQGIANAVGFAIAEKVLGAKFNLANHTIIDHYTYVFIGDGCLMEGISHEVCSLAGTLKLGKLIVFYDNNNISIDGEIKNWFSDNTEERFNSYNWHVVNNINGHNYHQIKKAIDQAHSIIDKPSLLMCKTIIGYGSPDKAGTNSIHGTPLTKQDNINVRKRLKWKYLPFEIPKNIYQAWNACITGKKKEDLWNKQFSIYKKQFPRYAQELIRRINKKLPYNWRKMVNKYIHTLYNQSSINISTRQASQNTLEVYSKKLPELLGGSADLSPSNLTMLTNSKSINHNKYGNYIHYGAREFGMSAIINGISLYGGFIPYGGTFLIFSEYASNAIRMACLMKVHCIFIYTHDSIGIGEDGPTHQPIEQLAHLRMIPNMNTWRPCDQIETAIAWQYAIENKNGPYALILSRQTLQQHHHNNIKEIKNIYKGAYIFRENTINPKIILISTGSEIDITIKTYEKLIIQGYKIRVVSMPSPNTFDKQNTNYRNFILPPTINTRIAIEASISDFWYKYIGLTGAIIGIKTFGKSAPAHFLFKKYGFTEENIIKTILSVVKKNTTF</sequence>
<dbReference type="NCBIfam" id="TIGR00232">
    <property type="entry name" value="tktlase_bact"/>
    <property type="match status" value="1"/>
</dbReference>
<feature type="binding site" evidence="14">
    <location>
        <position position="359"/>
    </location>
    <ligand>
        <name>substrate</name>
    </ligand>
</feature>
<feature type="binding site" evidence="14">
    <location>
        <position position="26"/>
    </location>
    <ligand>
        <name>substrate</name>
    </ligand>
</feature>
<evidence type="ECO:0000256" key="8">
    <source>
        <dbReference type="ARBA" id="ARBA00022837"/>
    </source>
</evidence>
<dbReference type="FunFam" id="3.40.50.920:FF:000003">
    <property type="entry name" value="Transketolase"/>
    <property type="match status" value="1"/>
</dbReference>
<reference evidence="20" key="2">
    <citation type="submission" date="2023-10" db="EMBL/GenBank/DDBJ databases">
        <authorList>
            <person name="Koga R."/>
            <person name="Fukatsu T."/>
        </authorList>
    </citation>
    <scope>NUCLEOTIDE SEQUENCE</scope>
    <source>
        <strain evidence="20">Kw-01</strain>
    </source>
</reference>
<dbReference type="FunFam" id="3.40.50.970:FF:000004">
    <property type="entry name" value="Transketolase"/>
    <property type="match status" value="1"/>
</dbReference>
<reference evidence="20" key="1">
    <citation type="journal article" date="2023" name="Front. Microbiol.">
        <title>Genome analysis of Candidatus Aschnera chinzeii, the bacterial endosymbiont of the blood-sucking bat fly Penicillidia jenynsii (Insecta: Diptera: Nycteribiidae).</title>
        <authorList>
            <person name="Koga R."/>
            <person name="Moriyama M."/>
            <person name="Nozaki T."/>
            <person name="Fukatsu T."/>
        </authorList>
    </citation>
    <scope>NUCLEOTIDE SEQUENCE</scope>
    <source>
        <strain evidence="20">Kw-01</strain>
    </source>
</reference>
<dbReference type="PANTHER" id="PTHR43522:SF2">
    <property type="entry name" value="TRANSKETOLASE 1-RELATED"/>
    <property type="match status" value="1"/>
</dbReference>
<feature type="binding site" evidence="14">
    <location>
        <position position="474"/>
    </location>
    <ligand>
        <name>substrate</name>
    </ligand>
</feature>
<comment type="function">
    <text evidence="18">Catalyzes the transfer of a two-carbon ketol group from a ketose donor to an aldose acceptor, via a covalent intermediate with the cofactor thiamine pyrophosphate.</text>
</comment>
<proteinExistence type="inferred from homology"/>
<feature type="binding site" evidence="14">
    <location>
        <position position="521"/>
    </location>
    <ligand>
        <name>substrate</name>
    </ligand>
</feature>
<keyword evidence="7 16" id="KW-0479">Metal-binding</keyword>
<evidence type="ECO:0000256" key="5">
    <source>
        <dbReference type="ARBA" id="ARBA00013152"/>
    </source>
</evidence>
<comment type="cofactor">
    <cofactor evidence="15">
        <name>thiamine diphosphate</name>
        <dbReference type="ChEBI" id="CHEBI:58937"/>
    </cofactor>
    <text evidence="15">Binds 1 thiamine pyrophosphate per subunit. During the reaction, the substrate forms a covalent intermediate with the cofactor.</text>
</comment>
<evidence type="ECO:0000256" key="2">
    <source>
        <dbReference type="ARBA" id="ARBA00001941"/>
    </source>
</evidence>
<evidence type="ECO:0000259" key="19">
    <source>
        <dbReference type="SMART" id="SM00861"/>
    </source>
</evidence>
<dbReference type="CDD" id="cd07033">
    <property type="entry name" value="TPP_PYR_DXS_TK_like"/>
    <property type="match status" value="1"/>
</dbReference>
<dbReference type="InterPro" id="IPR049557">
    <property type="entry name" value="Transketolase_CS"/>
</dbReference>
<feature type="binding site" evidence="14">
    <location>
        <position position="386"/>
    </location>
    <ligand>
        <name>substrate</name>
    </ligand>
</feature>
<feature type="binding site" evidence="16">
    <location>
        <position position="155"/>
    </location>
    <ligand>
        <name>Mg(2+)</name>
        <dbReference type="ChEBI" id="CHEBI:18420"/>
    </ligand>
</feature>
<keyword evidence="9 16" id="KW-0460">Magnesium</keyword>
<dbReference type="SUPFAM" id="SSF52922">
    <property type="entry name" value="TK C-terminal domain-like"/>
    <property type="match status" value="1"/>
</dbReference>
<comment type="subunit">
    <text evidence="4 18">Homodimer.</text>
</comment>
<comment type="similarity">
    <text evidence="3 18">Belongs to the transketolase family.</text>
</comment>
<keyword evidence="10 15" id="KW-0786">Thiamine pyrophosphate</keyword>
<feature type="binding site" evidence="15">
    <location>
        <begin position="114"/>
        <end position="116"/>
    </location>
    <ligand>
        <name>thiamine diphosphate</name>
        <dbReference type="ChEBI" id="CHEBI:58937"/>
    </ligand>
</feature>
<dbReference type="InterPro" id="IPR055152">
    <property type="entry name" value="Transketolase-like_C_2"/>
</dbReference>
<dbReference type="Gene3D" id="3.40.50.920">
    <property type="match status" value="1"/>
</dbReference>
<evidence type="ECO:0000256" key="12">
    <source>
        <dbReference type="NCBIfam" id="TIGR00232"/>
    </source>
</evidence>
<organism evidence="20">
    <name type="scientific">Candidatus Aschnera chinzeii</name>
    <dbReference type="NCBI Taxonomy" id="1485666"/>
    <lineage>
        <taxon>Bacteria</taxon>
        <taxon>Pseudomonadati</taxon>
        <taxon>Pseudomonadota</taxon>
        <taxon>Gammaproteobacteria</taxon>
        <taxon>Enterobacterales</taxon>
        <taxon>Enterobacteriaceae</taxon>
        <taxon>Candidatus Aschnera</taxon>
    </lineage>
</organism>
<feature type="binding site" evidence="15">
    <location>
        <position position="156"/>
    </location>
    <ligand>
        <name>thiamine diphosphate</name>
        <dbReference type="ChEBI" id="CHEBI:58937"/>
    </ligand>
</feature>
<feature type="binding site" evidence="15">
    <location>
        <position position="66"/>
    </location>
    <ligand>
        <name>thiamine diphosphate</name>
        <dbReference type="ChEBI" id="CHEBI:58937"/>
    </ligand>
</feature>
<keyword evidence="8 18" id="KW-0106">Calcium</keyword>
<dbReference type="CDD" id="cd02012">
    <property type="entry name" value="TPP_TK"/>
    <property type="match status" value="1"/>
</dbReference>
<evidence type="ECO:0000256" key="4">
    <source>
        <dbReference type="ARBA" id="ARBA00011738"/>
    </source>
</evidence>
<evidence type="ECO:0000256" key="1">
    <source>
        <dbReference type="ARBA" id="ARBA00001913"/>
    </source>
</evidence>
<comment type="catalytic activity">
    <reaction evidence="11 18">
        <text>D-sedoheptulose 7-phosphate + D-glyceraldehyde 3-phosphate = aldehydo-D-ribose 5-phosphate + D-xylulose 5-phosphate</text>
        <dbReference type="Rhea" id="RHEA:10508"/>
        <dbReference type="ChEBI" id="CHEBI:57483"/>
        <dbReference type="ChEBI" id="CHEBI:57737"/>
        <dbReference type="ChEBI" id="CHEBI:58273"/>
        <dbReference type="ChEBI" id="CHEBI:59776"/>
        <dbReference type="EC" id="2.2.1.1"/>
    </reaction>
</comment>
<feature type="site" description="Important for catalytic activity" evidence="17">
    <location>
        <position position="26"/>
    </location>
</feature>
<evidence type="ECO:0000256" key="17">
    <source>
        <dbReference type="PIRSR" id="PIRSR605478-5"/>
    </source>
</evidence>
<evidence type="ECO:0000256" key="13">
    <source>
        <dbReference type="PIRSR" id="PIRSR605478-1"/>
    </source>
</evidence>
<comment type="cofactor">
    <cofactor evidence="18">
        <name>Mg(2+)</name>
        <dbReference type="ChEBI" id="CHEBI:18420"/>
    </cofactor>
    <cofactor evidence="18">
        <name>Ca(2+)</name>
        <dbReference type="ChEBI" id="CHEBI:29108"/>
    </cofactor>
    <cofactor evidence="18">
        <name>Mn(2+)</name>
        <dbReference type="ChEBI" id="CHEBI:29035"/>
    </cofactor>
    <cofactor evidence="18">
        <name>Co(2+)</name>
        <dbReference type="ChEBI" id="CHEBI:48828"/>
    </cofactor>
    <text evidence="18">Binds 1 Mg(2+) ion per subunit. Can also utilize other divalent metal cations, such as Ca(2+), Mn(2+) and Co(2+).</text>
</comment>
<feature type="site" description="Important for catalytic activity" evidence="17">
    <location>
        <position position="261"/>
    </location>
</feature>
<accession>A0AAT9G4W1</accession>
<evidence type="ECO:0000256" key="7">
    <source>
        <dbReference type="ARBA" id="ARBA00022723"/>
    </source>
</evidence>
<evidence type="ECO:0000313" key="20">
    <source>
        <dbReference type="EMBL" id="BET44772.1"/>
    </source>
</evidence>
<gene>
    <name evidence="20" type="primary">tkt</name>
    <name evidence="20" type="ORF">ACHINZ_4440</name>
</gene>
<dbReference type="Pfam" id="PF00456">
    <property type="entry name" value="Transketolase_N"/>
    <property type="match status" value="1"/>
</dbReference>
<name>A0AAT9G4W1_9ENTR</name>
<dbReference type="InterPro" id="IPR005475">
    <property type="entry name" value="Transketolase-like_Pyr-bd"/>
</dbReference>
<dbReference type="InterPro" id="IPR033247">
    <property type="entry name" value="Transketolase_fam"/>
</dbReference>
<protein>
    <recommendedName>
        <fullName evidence="5 12">Transketolase</fullName>
        <ecNumber evidence="5 12">2.2.1.1</ecNumber>
    </recommendedName>
</protein>
<dbReference type="GO" id="GO:0005829">
    <property type="term" value="C:cytosol"/>
    <property type="evidence" value="ECO:0007669"/>
    <property type="project" value="UniProtKB-ARBA"/>
</dbReference>
<feature type="binding site" evidence="15">
    <location>
        <position position="261"/>
    </location>
    <ligand>
        <name>thiamine diphosphate</name>
        <dbReference type="ChEBI" id="CHEBI:58937"/>
    </ligand>
</feature>
<comment type="cofactor">
    <cofactor evidence="1">
        <name>Ca(2+)</name>
        <dbReference type="ChEBI" id="CHEBI:29108"/>
    </cofactor>
</comment>
<evidence type="ECO:0000256" key="10">
    <source>
        <dbReference type="ARBA" id="ARBA00023052"/>
    </source>
</evidence>
<dbReference type="EC" id="2.2.1.1" evidence="5 12"/>
<evidence type="ECO:0000256" key="9">
    <source>
        <dbReference type="ARBA" id="ARBA00022842"/>
    </source>
</evidence>
<keyword evidence="6 18" id="KW-0808">Transferase</keyword>
<dbReference type="InterPro" id="IPR020826">
    <property type="entry name" value="Transketolase_BS"/>
</dbReference>
<evidence type="ECO:0000256" key="3">
    <source>
        <dbReference type="ARBA" id="ARBA00007131"/>
    </source>
</evidence>
<feature type="binding site" evidence="15">
    <location>
        <position position="438"/>
    </location>
    <ligand>
        <name>thiamine diphosphate</name>
        <dbReference type="ChEBI" id="CHEBI:58937"/>
    </ligand>
</feature>
<dbReference type="GO" id="GO:0004802">
    <property type="term" value="F:transketolase activity"/>
    <property type="evidence" value="ECO:0007669"/>
    <property type="project" value="UniProtKB-UniRule"/>
</dbReference>
<dbReference type="Pfam" id="PF02779">
    <property type="entry name" value="Transket_pyr"/>
    <property type="match status" value="1"/>
</dbReference>
<dbReference type="InterPro" id="IPR009014">
    <property type="entry name" value="Transketo_C/PFOR_II"/>
</dbReference>
<evidence type="ECO:0000256" key="14">
    <source>
        <dbReference type="PIRSR" id="PIRSR605478-2"/>
    </source>
</evidence>
<dbReference type="GO" id="GO:0009052">
    <property type="term" value="P:pentose-phosphate shunt, non-oxidative branch"/>
    <property type="evidence" value="ECO:0007669"/>
    <property type="project" value="UniProtKB-ARBA"/>
</dbReference>
<evidence type="ECO:0000256" key="6">
    <source>
        <dbReference type="ARBA" id="ARBA00022679"/>
    </source>
</evidence>
<dbReference type="SUPFAM" id="SSF52518">
    <property type="entry name" value="Thiamin diphosphate-binding fold (THDP-binding)"/>
    <property type="match status" value="2"/>
</dbReference>
<feature type="binding site" evidence="14">
    <location>
        <position position="462"/>
    </location>
    <ligand>
        <name>substrate</name>
    </ligand>
</feature>
<evidence type="ECO:0000256" key="11">
    <source>
        <dbReference type="ARBA" id="ARBA00049473"/>
    </source>
</evidence>
<evidence type="ECO:0000256" key="18">
    <source>
        <dbReference type="RuleBase" id="RU004996"/>
    </source>
</evidence>
<dbReference type="PROSITE" id="PS00801">
    <property type="entry name" value="TRANSKETOLASE_1"/>
    <property type="match status" value="1"/>
</dbReference>
<feature type="domain" description="Transketolase-like pyrimidine-binding" evidence="19">
    <location>
        <begin position="356"/>
        <end position="526"/>
    </location>
</feature>
<feature type="binding site" evidence="14">
    <location>
        <position position="261"/>
    </location>
    <ligand>
        <name>substrate</name>
    </ligand>
</feature>
<dbReference type="InterPro" id="IPR005478">
    <property type="entry name" value="Transketolase_bac-like"/>
</dbReference>
<feature type="binding site" evidence="15">
    <location>
        <position position="185"/>
    </location>
    <ligand>
        <name>thiamine diphosphate</name>
        <dbReference type="ChEBI" id="CHEBI:58937"/>
    </ligand>
</feature>
<dbReference type="FunFam" id="3.40.50.970:FF:000003">
    <property type="entry name" value="Transketolase"/>
    <property type="match status" value="1"/>
</dbReference>
<dbReference type="Gene3D" id="3.40.50.970">
    <property type="match status" value="2"/>
</dbReference>
<dbReference type="GO" id="GO:0046872">
    <property type="term" value="F:metal ion binding"/>
    <property type="evidence" value="ECO:0007669"/>
    <property type="project" value="UniProtKB-KW"/>
</dbReference>
<feature type="binding site" evidence="16">
    <location>
        <position position="187"/>
    </location>
    <ligand>
        <name>Mg(2+)</name>
        <dbReference type="ChEBI" id="CHEBI:18420"/>
    </ligand>
</feature>
<feature type="active site" description="Proton donor" evidence="13">
    <location>
        <position position="412"/>
    </location>
</feature>
<dbReference type="AlphaFoldDB" id="A0AAT9G4W1"/>
<comment type="cofactor">
    <cofactor evidence="2">
        <name>Co(2+)</name>
        <dbReference type="ChEBI" id="CHEBI:48828"/>
    </cofactor>
</comment>
<dbReference type="PANTHER" id="PTHR43522">
    <property type="entry name" value="TRANSKETOLASE"/>
    <property type="match status" value="1"/>
</dbReference>
<dbReference type="Pfam" id="PF22613">
    <property type="entry name" value="Transketolase_C_1"/>
    <property type="match status" value="1"/>
</dbReference>
<evidence type="ECO:0000256" key="15">
    <source>
        <dbReference type="PIRSR" id="PIRSR605478-3"/>
    </source>
</evidence>
<feature type="binding site" evidence="14">
    <location>
        <position position="470"/>
    </location>
    <ligand>
        <name>substrate</name>
    </ligand>
</feature>
<feature type="binding site" evidence="16">
    <location>
        <position position="185"/>
    </location>
    <ligand>
        <name>Mg(2+)</name>
        <dbReference type="ChEBI" id="CHEBI:18420"/>
    </ligand>
</feature>
<dbReference type="EMBL" id="AP028961">
    <property type="protein sequence ID" value="BET44772.1"/>
    <property type="molecule type" value="Genomic_DNA"/>
</dbReference>
<dbReference type="PROSITE" id="PS00802">
    <property type="entry name" value="TRANSKETOLASE_2"/>
    <property type="match status" value="1"/>
</dbReference>
<comment type="cofactor">
    <cofactor evidence="16">
        <name>Mg(2+)</name>
        <dbReference type="ChEBI" id="CHEBI:18420"/>
    </cofactor>
    <text evidence="16">Binds 1 Mg(2+) ion per subunit. Can also utilize other divalent metal cations, such as Ca(2+), Mn(2+) and Co(2+).</text>
</comment>